<evidence type="ECO:0000313" key="5">
    <source>
        <dbReference type="Proteomes" id="UP001610563"/>
    </source>
</evidence>
<keyword evidence="1" id="KW-0802">TPR repeat</keyword>
<gene>
    <name evidence="4" type="ORF">BJX66DRAFT_140947</name>
</gene>
<feature type="repeat" description="TPR" evidence="1">
    <location>
        <begin position="612"/>
        <end position="645"/>
    </location>
</feature>
<dbReference type="Proteomes" id="UP001610563">
    <property type="component" value="Unassembled WGS sequence"/>
</dbReference>
<proteinExistence type="predicted"/>
<dbReference type="SUPFAM" id="SSF48452">
    <property type="entry name" value="TPR-like"/>
    <property type="match status" value="2"/>
</dbReference>
<dbReference type="InterPro" id="IPR000845">
    <property type="entry name" value="Nucleoside_phosphorylase_d"/>
</dbReference>
<dbReference type="PROSITE" id="PS50005">
    <property type="entry name" value="TPR"/>
    <property type="match status" value="1"/>
</dbReference>
<dbReference type="SMART" id="SM00028">
    <property type="entry name" value="TPR"/>
    <property type="match status" value="8"/>
</dbReference>
<comment type="caution">
    <text evidence="4">The sequence shown here is derived from an EMBL/GenBank/DDBJ whole genome shotgun (WGS) entry which is preliminary data.</text>
</comment>
<dbReference type="Gene3D" id="1.25.40.10">
    <property type="entry name" value="Tetratricopeptide repeat domain"/>
    <property type="match status" value="2"/>
</dbReference>
<feature type="compositionally biased region" description="Basic and acidic residues" evidence="2">
    <location>
        <begin position="495"/>
        <end position="505"/>
    </location>
</feature>
<dbReference type="SUPFAM" id="SSF53167">
    <property type="entry name" value="Purine and uridine phosphorylases"/>
    <property type="match status" value="1"/>
</dbReference>
<dbReference type="EMBL" id="JBFTWV010000027">
    <property type="protein sequence ID" value="KAL2796403.1"/>
    <property type="molecule type" value="Genomic_DNA"/>
</dbReference>
<dbReference type="InterPro" id="IPR019734">
    <property type="entry name" value="TPR_rpt"/>
</dbReference>
<feature type="domain" description="Nucleoside phosphorylase" evidence="3">
    <location>
        <begin position="15"/>
        <end position="301"/>
    </location>
</feature>
<dbReference type="PANTHER" id="PTHR46082">
    <property type="entry name" value="ATP/GTP-BINDING PROTEIN-RELATED"/>
    <property type="match status" value="1"/>
</dbReference>
<accession>A0ABR4GBJ0</accession>
<protein>
    <recommendedName>
        <fullName evidence="3">Nucleoside phosphorylase domain-containing protein</fullName>
    </recommendedName>
</protein>
<evidence type="ECO:0000259" key="3">
    <source>
        <dbReference type="Pfam" id="PF01048"/>
    </source>
</evidence>
<evidence type="ECO:0000313" key="4">
    <source>
        <dbReference type="EMBL" id="KAL2796403.1"/>
    </source>
</evidence>
<name>A0ABR4GBJ0_9EURO</name>
<dbReference type="InterPro" id="IPR035994">
    <property type="entry name" value="Nucleoside_phosphorylase_sf"/>
</dbReference>
<dbReference type="InterPro" id="IPR053137">
    <property type="entry name" value="NLR-like"/>
</dbReference>
<dbReference type="PANTHER" id="PTHR46082:SF11">
    <property type="entry name" value="AAA+ ATPASE DOMAIN-CONTAINING PROTEIN-RELATED"/>
    <property type="match status" value="1"/>
</dbReference>
<reference evidence="4 5" key="1">
    <citation type="submission" date="2024-07" db="EMBL/GenBank/DDBJ databases">
        <title>Section-level genome sequencing and comparative genomics of Aspergillus sections Usti and Cavernicolus.</title>
        <authorList>
            <consortium name="Lawrence Berkeley National Laboratory"/>
            <person name="Nybo J.L."/>
            <person name="Vesth T.C."/>
            <person name="Theobald S."/>
            <person name="Frisvad J.C."/>
            <person name="Larsen T.O."/>
            <person name="Kjaerboelling I."/>
            <person name="Rothschild-Mancinelli K."/>
            <person name="Lyhne E.K."/>
            <person name="Kogle M.E."/>
            <person name="Barry K."/>
            <person name="Clum A."/>
            <person name="Na H."/>
            <person name="Ledsgaard L."/>
            <person name="Lin J."/>
            <person name="Lipzen A."/>
            <person name="Kuo A."/>
            <person name="Riley R."/>
            <person name="Mondo S."/>
            <person name="Labutti K."/>
            <person name="Haridas S."/>
            <person name="Pangalinan J."/>
            <person name="Salamov A.A."/>
            <person name="Simmons B.A."/>
            <person name="Magnuson J.K."/>
            <person name="Chen J."/>
            <person name="Drula E."/>
            <person name="Henrissat B."/>
            <person name="Wiebenga A."/>
            <person name="Lubbers R.J."/>
            <person name="Gomes A.C."/>
            <person name="Makela M.R."/>
            <person name="Stajich J."/>
            <person name="Grigoriev I.V."/>
            <person name="Mortensen U.H."/>
            <person name="De Vries R.P."/>
            <person name="Baker S.E."/>
            <person name="Andersen M.R."/>
        </authorList>
    </citation>
    <scope>NUCLEOTIDE SEQUENCE [LARGE SCALE GENOMIC DNA]</scope>
    <source>
        <strain evidence="4 5">CBS 209.92</strain>
    </source>
</reference>
<feature type="compositionally biased region" description="Low complexity" evidence="2">
    <location>
        <begin position="481"/>
        <end position="490"/>
    </location>
</feature>
<dbReference type="InterPro" id="IPR011990">
    <property type="entry name" value="TPR-like_helical_dom_sf"/>
</dbReference>
<organism evidence="4 5">
    <name type="scientific">Aspergillus keveii</name>
    <dbReference type="NCBI Taxonomy" id="714993"/>
    <lineage>
        <taxon>Eukaryota</taxon>
        <taxon>Fungi</taxon>
        <taxon>Dikarya</taxon>
        <taxon>Ascomycota</taxon>
        <taxon>Pezizomycotina</taxon>
        <taxon>Eurotiomycetes</taxon>
        <taxon>Eurotiomycetidae</taxon>
        <taxon>Eurotiales</taxon>
        <taxon>Aspergillaceae</taxon>
        <taxon>Aspergillus</taxon>
        <taxon>Aspergillus subgen. Nidulantes</taxon>
    </lineage>
</organism>
<evidence type="ECO:0000256" key="1">
    <source>
        <dbReference type="PROSITE-ProRule" id="PRU00339"/>
    </source>
</evidence>
<keyword evidence="5" id="KW-1185">Reference proteome</keyword>
<feature type="region of interest" description="Disordered" evidence="2">
    <location>
        <begin position="444"/>
        <end position="505"/>
    </location>
</feature>
<dbReference type="Pfam" id="PF01048">
    <property type="entry name" value="PNP_UDP_1"/>
    <property type="match status" value="1"/>
</dbReference>
<sequence length="919" mass="101996">MPAIKRLPPESYSVGWVCALSLELTAAKAMLDETHATPRQPSTDVNTYTVGAMFGHNVVIAPLPVGVYGTTSATFITASLLATFPCIRFVLMVGIGGGVPRKDVDIRLGDVVVSKPTGTHCGVIQYDYGKTVSDGRFERTGSLNKPPPSLLTALAELQSRHLAGESRIAHILETATQDPKLSLLLRRPDLQRDLLFEADYDHARDGETCDQCDTRRLVQRKERSSEAPTVHYGLIASGNQVMKHGRTRDRVANETGILCFEMEAAGLMDQVPCLVIRGICDYSDSHKMKEWQGYAAATAAAYTKELLSVVPVVSSPNNDSLDHAETPYVEYNYNLSSRPPSGRPLIPHIQRDDIHAHSGLHRERENANGLLTLLSHAHPAQGPSIVTVPFRHAQSNKLLQWTLEAPETPPPSSHPTQSLVQIEKTAAQSTYDRGASTSLQELLQAESRSHSQHAMTTAPSPHGKSPQERLWRFLTPHHHPQPSQSQPIQSLIRPPDTKAHLSRRTRDTLHSSLERVLQESAGHFKPEDALNLGVLFLEQGDAVEAQRKLQEALAGFEDAQILVDYNKAALQTIENLGVAYMYQDKWADAESAFSRALSGFERILGADHESTVRVLNNMGMLHLKQGRFTEAENSFQRATGSDESSHSDCGRVSTYRTLSNVGILYCTQGKWQDAEKSLHRALHGLEAASCHKRKRTDTSILRTLNCLGILYWNQGKRAQAREMYIRALQGYEDLLGPEHVVTLRTVNCLGILSWNQGNRAEAQRLFLRAHRGLAKALGPDHTSTLHITNNLGILYWSQGMLLEARRMYERARRGLADRLGRNHPSTLCVVNNLANLHVRDANLDEAEELYQRALAGLEKVFGRDHISTAHVALNLGNLYLNQGKLRDAEEMWARAQTTGDLPTRPMHEMVNAAFALIDY</sequence>
<evidence type="ECO:0000256" key="2">
    <source>
        <dbReference type="SAM" id="MobiDB-lite"/>
    </source>
</evidence>
<dbReference type="Pfam" id="PF13424">
    <property type="entry name" value="TPR_12"/>
    <property type="match status" value="3"/>
</dbReference>
<dbReference type="Pfam" id="PF13374">
    <property type="entry name" value="TPR_10"/>
    <property type="match status" value="2"/>
</dbReference>
<dbReference type="Gene3D" id="3.40.50.1580">
    <property type="entry name" value="Nucleoside phosphorylase domain"/>
    <property type="match status" value="1"/>
</dbReference>